<feature type="binding site" evidence="9">
    <location>
        <position position="126"/>
    </location>
    <ligand>
        <name>substrate</name>
    </ligand>
</feature>
<feature type="site" description="Stabilizes the phosphoryl group" evidence="10">
    <location>
        <position position="100"/>
    </location>
</feature>
<dbReference type="GO" id="GO:0046872">
    <property type="term" value="F:metal ion binding"/>
    <property type="evidence" value="ECO:0007669"/>
    <property type="project" value="UniProtKB-KW"/>
</dbReference>
<dbReference type="GO" id="GO:0005975">
    <property type="term" value="P:carbohydrate metabolic process"/>
    <property type="evidence" value="ECO:0007669"/>
    <property type="project" value="InterPro"/>
</dbReference>
<dbReference type="OrthoDB" id="9813880at2"/>
<feature type="binding site" evidence="11">
    <location>
        <position position="125"/>
    </location>
    <ligand>
        <name>Mg(2+)</name>
        <dbReference type="ChEBI" id="CHEBI:18420"/>
    </ligand>
</feature>
<feature type="binding site" evidence="9">
    <location>
        <begin position="99"/>
        <end position="100"/>
    </location>
    <ligand>
        <name>substrate</name>
    </ligand>
</feature>
<dbReference type="Gene3D" id="3.40.50.1000">
    <property type="entry name" value="HAD superfamily/HAD-like"/>
    <property type="match status" value="1"/>
</dbReference>
<keyword evidence="13" id="KW-1185">Reference proteome</keyword>
<evidence type="ECO:0000256" key="4">
    <source>
        <dbReference type="ARBA" id="ARBA00022801"/>
    </source>
</evidence>
<feature type="site" description="Stabilizes the phosphoryl group" evidence="10">
    <location>
        <position position="51"/>
    </location>
</feature>
<feature type="binding site" evidence="11">
    <location>
        <position position="8"/>
    </location>
    <ligand>
        <name>Mg(2+)</name>
        <dbReference type="ChEBI" id="CHEBI:18420"/>
    </ligand>
</feature>
<dbReference type="GO" id="GO:0016791">
    <property type="term" value="F:phosphatase activity"/>
    <property type="evidence" value="ECO:0007669"/>
    <property type="project" value="InterPro"/>
</dbReference>
<dbReference type="NCBIfam" id="TIGR01656">
    <property type="entry name" value="Histidinol-ppas"/>
    <property type="match status" value="1"/>
</dbReference>
<dbReference type="RefSeq" id="WP_009195102.1">
    <property type="nucleotide sequence ID" value="NZ_AODQ01000033.1"/>
</dbReference>
<evidence type="ECO:0000256" key="9">
    <source>
        <dbReference type="PIRSR" id="PIRSR004682-2"/>
    </source>
</evidence>
<keyword evidence="3 11" id="KW-0479">Metal-binding</keyword>
<sequence>MQKCVFLDRDGVINKDYVDYVYSADKLELLPGVEEALQALKQAGFLLIVITNQSGIAKGIYTREQMHETHRLIQQALGGTIDHFYYAPWHPSVSNCLTRKPGSLLFERAIARYKVDAGQSWMVGDKDRDLIPAKKVGLKTIQVEHADSPRADHKVADLRACLPLILDESRG</sequence>
<feature type="binding site" evidence="11">
    <location>
        <position position="126"/>
    </location>
    <ligand>
        <name>Mg(2+)</name>
        <dbReference type="ChEBI" id="CHEBI:18420"/>
    </ligand>
</feature>
<protein>
    <recommendedName>
        <fullName evidence="6 7">D,D-heptose 1,7-bisphosphate phosphatase</fullName>
        <ecNumber evidence="7">3.1.3.-</ecNumber>
    </recommendedName>
</protein>
<feature type="active site" description="Nucleophile" evidence="8">
    <location>
        <position position="8"/>
    </location>
</feature>
<evidence type="ECO:0000313" key="12">
    <source>
        <dbReference type="EMBL" id="EMR03159.1"/>
    </source>
</evidence>
<dbReference type="InterPro" id="IPR006549">
    <property type="entry name" value="HAD-SF_hydro_IIIA"/>
</dbReference>
<keyword evidence="4 7" id="KW-0378">Hydrolase</keyword>
<comment type="subcellular location">
    <subcellularLocation>
        <location evidence="1 7">Cytoplasm</location>
    </subcellularLocation>
</comment>
<keyword evidence="5 7" id="KW-0119">Carbohydrate metabolism</keyword>
<feature type="binding site" evidence="9">
    <location>
        <begin position="8"/>
        <end position="10"/>
    </location>
    <ligand>
        <name>substrate</name>
    </ligand>
</feature>
<dbReference type="InterPro" id="IPR036412">
    <property type="entry name" value="HAD-like_sf"/>
</dbReference>
<name>M7NXN6_9BACT</name>
<evidence type="ECO:0000256" key="5">
    <source>
        <dbReference type="ARBA" id="ARBA00023277"/>
    </source>
</evidence>
<feature type="site" description="Contributes to substrate recognition" evidence="10">
    <location>
        <position position="99"/>
    </location>
</feature>
<feature type="active site" description="Proton donor" evidence="8">
    <location>
        <position position="10"/>
    </location>
</feature>
<dbReference type="STRING" id="1279009.ADICEAN_01705"/>
<evidence type="ECO:0000256" key="10">
    <source>
        <dbReference type="PIRSR" id="PIRSR004682-3"/>
    </source>
</evidence>
<evidence type="ECO:0000256" key="3">
    <source>
        <dbReference type="ARBA" id="ARBA00022723"/>
    </source>
</evidence>
<proteinExistence type="inferred from homology"/>
<dbReference type="EMBL" id="AODQ01000033">
    <property type="protein sequence ID" value="EMR03159.1"/>
    <property type="molecule type" value="Genomic_DNA"/>
</dbReference>
<evidence type="ECO:0000256" key="2">
    <source>
        <dbReference type="ARBA" id="ARBA00022490"/>
    </source>
</evidence>
<dbReference type="PANTHER" id="PTHR42891:SF1">
    <property type="entry name" value="D-GLYCERO-BETA-D-MANNO-HEPTOSE-1,7-BISPHOSPHATE 7-PHOSPHATASE"/>
    <property type="match status" value="1"/>
</dbReference>
<keyword evidence="11" id="KW-0460">Magnesium</keyword>
<feature type="binding site" evidence="11">
    <location>
        <position position="10"/>
    </location>
    <ligand>
        <name>Mg(2+)</name>
        <dbReference type="ChEBI" id="CHEBI:18420"/>
    </ligand>
</feature>
<evidence type="ECO:0000256" key="6">
    <source>
        <dbReference type="ARBA" id="ARBA00031828"/>
    </source>
</evidence>
<reference evidence="12 13" key="1">
    <citation type="journal article" date="2013" name="Genome Announc.">
        <title>Draft Genome Sequence of Cesiribacter andamanensis Strain AMV16T, Isolated from a Soil Sample from a Mud Volcano in the Andaman Islands, India.</title>
        <authorList>
            <person name="Shivaji S."/>
            <person name="Ara S."/>
            <person name="Begum Z."/>
            <person name="Srinivas T.N."/>
            <person name="Singh A."/>
            <person name="Kumar Pinnaka A."/>
        </authorList>
    </citation>
    <scope>NUCLEOTIDE SEQUENCE [LARGE SCALE GENOMIC DNA]</scope>
    <source>
        <strain evidence="12 13">AMV16</strain>
    </source>
</reference>
<feature type="binding site" evidence="9">
    <location>
        <begin position="51"/>
        <end position="54"/>
    </location>
    <ligand>
        <name>substrate</name>
    </ligand>
</feature>
<comment type="cofactor">
    <cofactor evidence="11">
        <name>Mg(2+)</name>
        <dbReference type="ChEBI" id="CHEBI:18420"/>
    </cofactor>
</comment>
<dbReference type="InterPro" id="IPR006543">
    <property type="entry name" value="Histidinol-phos"/>
</dbReference>
<dbReference type="InterPro" id="IPR004446">
    <property type="entry name" value="Heptose_bisP_phosphatase"/>
</dbReference>
<evidence type="ECO:0000256" key="1">
    <source>
        <dbReference type="ARBA" id="ARBA00004496"/>
    </source>
</evidence>
<keyword evidence="2 7" id="KW-0963">Cytoplasm</keyword>
<evidence type="ECO:0000313" key="13">
    <source>
        <dbReference type="Proteomes" id="UP000011910"/>
    </source>
</evidence>
<dbReference type="CDD" id="cd07503">
    <property type="entry name" value="HAD_HisB-N"/>
    <property type="match status" value="1"/>
</dbReference>
<dbReference type="NCBIfam" id="TIGR01662">
    <property type="entry name" value="HAD-SF-IIIA"/>
    <property type="match status" value="1"/>
</dbReference>
<accession>M7NXN6</accession>
<dbReference type="Pfam" id="PF00702">
    <property type="entry name" value="Hydrolase"/>
    <property type="match status" value="1"/>
</dbReference>
<keyword evidence="11" id="KW-0862">Zinc</keyword>
<evidence type="ECO:0000256" key="7">
    <source>
        <dbReference type="PIRNR" id="PIRNR004682"/>
    </source>
</evidence>
<comment type="similarity">
    <text evidence="7">Belongs to the gmhB family.</text>
</comment>
<organism evidence="12 13">
    <name type="scientific">Cesiribacter andamanensis AMV16</name>
    <dbReference type="NCBI Taxonomy" id="1279009"/>
    <lineage>
        <taxon>Bacteria</taxon>
        <taxon>Pseudomonadati</taxon>
        <taxon>Bacteroidota</taxon>
        <taxon>Cytophagia</taxon>
        <taxon>Cytophagales</taxon>
        <taxon>Cesiribacteraceae</taxon>
        <taxon>Cesiribacter</taxon>
    </lineage>
</organism>
<dbReference type="Proteomes" id="UP000011910">
    <property type="component" value="Unassembled WGS sequence"/>
</dbReference>
<dbReference type="EC" id="3.1.3.-" evidence="7"/>
<dbReference type="PANTHER" id="PTHR42891">
    <property type="entry name" value="D-GLYCERO-BETA-D-MANNO-HEPTOSE-1,7-BISPHOSPHATE 7-PHOSPHATASE"/>
    <property type="match status" value="1"/>
</dbReference>
<dbReference type="eggNOG" id="COG0241">
    <property type="taxonomic scope" value="Bacteria"/>
</dbReference>
<evidence type="ECO:0000256" key="11">
    <source>
        <dbReference type="PIRSR" id="PIRSR004682-4"/>
    </source>
</evidence>
<gene>
    <name evidence="12" type="primary">gmhB</name>
    <name evidence="12" type="ORF">ADICEAN_01705</name>
</gene>
<feature type="binding site" evidence="9">
    <location>
        <begin position="16"/>
        <end position="20"/>
    </location>
    <ligand>
        <name>substrate</name>
    </ligand>
</feature>
<comment type="caution">
    <text evidence="12">The sequence shown here is derived from an EMBL/GenBank/DDBJ whole genome shotgun (WGS) entry which is preliminary data.</text>
</comment>
<dbReference type="AlphaFoldDB" id="M7NXN6"/>
<dbReference type="InterPro" id="IPR023214">
    <property type="entry name" value="HAD_sf"/>
</dbReference>
<dbReference type="SUPFAM" id="SSF56784">
    <property type="entry name" value="HAD-like"/>
    <property type="match status" value="1"/>
</dbReference>
<evidence type="ECO:0000256" key="8">
    <source>
        <dbReference type="PIRSR" id="PIRSR004682-1"/>
    </source>
</evidence>
<dbReference type="PIRSF" id="PIRSF004682">
    <property type="entry name" value="GmhB"/>
    <property type="match status" value="1"/>
</dbReference>
<feature type="binding site" evidence="11">
    <location>
        <position position="96"/>
    </location>
    <ligand>
        <name>Zn(2+)</name>
        <dbReference type="ChEBI" id="CHEBI:29105"/>
    </ligand>
</feature>
<dbReference type="GO" id="GO:0005737">
    <property type="term" value="C:cytoplasm"/>
    <property type="evidence" value="ECO:0007669"/>
    <property type="project" value="UniProtKB-SubCell"/>
</dbReference>
<comment type="cofactor">
    <cofactor evidence="11">
        <name>Zn(2+)</name>
        <dbReference type="ChEBI" id="CHEBI:29105"/>
    </cofactor>
</comment>